<gene>
    <name evidence="4" type="ORF">Ocin01_11167</name>
</gene>
<keyword evidence="5" id="KW-1185">Reference proteome</keyword>
<dbReference type="EMBL" id="LJIJ01000661">
    <property type="protein sequence ID" value="ODM95515.1"/>
    <property type="molecule type" value="Genomic_DNA"/>
</dbReference>
<keyword evidence="3" id="KW-0732">Signal</keyword>
<evidence type="ECO:0000313" key="5">
    <source>
        <dbReference type="Proteomes" id="UP000094527"/>
    </source>
</evidence>
<sequence>MDVINYIVLLGAAFYLGSSFGLSEFENQSQQPDVTPNPNATDELGEDKPLMQLSGSTINSLICIAFTIPQVIGAWMLFIATAKDTSPKKASMMADCHQKIQLF</sequence>
<dbReference type="Proteomes" id="UP000094527">
    <property type="component" value="Unassembled WGS sequence"/>
</dbReference>
<organism evidence="4 5">
    <name type="scientific">Orchesella cincta</name>
    <name type="common">Springtail</name>
    <name type="synonym">Podura cincta</name>
    <dbReference type="NCBI Taxonomy" id="48709"/>
    <lineage>
        <taxon>Eukaryota</taxon>
        <taxon>Metazoa</taxon>
        <taxon>Ecdysozoa</taxon>
        <taxon>Arthropoda</taxon>
        <taxon>Hexapoda</taxon>
        <taxon>Collembola</taxon>
        <taxon>Entomobryomorpha</taxon>
        <taxon>Entomobryoidea</taxon>
        <taxon>Orchesellidae</taxon>
        <taxon>Orchesellinae</taxon>
        <taxon>Orchesella</taxon>
    </lineage>
</organism>
<comment type="caution">
    <text evidence="4">The sequence shown here is derived from an EMBL/GenBank/DDBJ whole genome shotgun (WGS) entry which is preliminary data.</text>
</comment>
<keyword evidence="2" id="KW-0812">Transmembrane</keyword>
<feature type="chain" id="PRO_5008904453" evidence="3">
    <location>
        <begin position="22"/>
        <end position="103"/>
    </location>
</feature>
<feature type="compositionally biased region" description="Polar residues" evidence="1">
    <location>
        <begin position="27"/>
        <end position="40"/>
    </location>
</feature>
<accession>A0A1D2MS18</accession>
<proteinExistence type="predicted"/>
<dbReference type="AlphaFoldDB" id="A0A1D2MS18"/>
<name>A0A1D2MS18_ORCCI</name>
<evidence type="ECO:0000256" key="1">
    <source>
        <dbReference type="SAM" id="MobiDB-lite"/>
    </source>
</evidence>
<feature type="signal peptide" evidence="3">
    <location>
        <begin position="1"/>
        <end position="21"/>
    </location>
</feature>
<feature type="transmembrane region" description="Helical" evidence="2">
    <location>
        <begin position="58"/>
        <end position="82"/>
    </location>
</feature>
<reference evidence="4 5" key="1">
    <citation type="journal article" date="2016" name="Genome Biol. Evol.">
        <title>Gene Family Evolution Reflects Adaptation to Soil Environmental Stressors in the Genome of the Collembolan Orchesella cincta.</title>
        <authorList>
            <person name="Faddeeva-Vakhrusheva A."/>
            <person name="Derks M.F."/>
            <person name="Anvar S.Y."/>
            <person name="Agamennone V."/>
            <person name="Suring W."/>
            <person name="Smit S."/>
            <person name="van Straalen N.M."/>
            <person name="Roelofs D."/>
        </authorList>
    </citation>
    <scope>NUCLEOTIDE SEQUENCE [LARGE SCALE GENOMIC DNA]</scope>
    <source>
        <tissue evidence="4">Mixed pool</tissue>
    </source>
</reference>
<keyword evidence="2" id="KW-1133">Transmembrane helix</keyword>
<evidence type="ECO:0000313" key="4">
    <source>
        <dbReference type="EMBL" id="ODM95515.1"/>
    </source>
</evidence>
<evidence type="ECO:0000256" key="2">
    <source>
        <dbReference type="SAM" id="Phobius"/>
    </source>
</evidence>
<keyword evidence="2" id="KW-0472">Membrane</keyword>
<evidence type="ECO:0000256" key="3">
    <source>
        <dbReference type="SAM" id="SignalP"/>
    </source>
</evidence>
<protein>
    <submittedName>
        <fullName evidence="4">Uncharacterized protein</fullName>
    </submittedName>
</protein>
<feature type="region of interest" description="Disordered" evidence="1">
    <location>
        <begin position="27"/>
        <end position="47"/>
    </location>
</feature>